<evidence type="ECO:0000313" key="2">
    <source>
        <dbReference type="Proteomes" id="UP000000724"/>
    </source>
</evidence>
<proteinExistence type="predicted"/>
<dbReference type="GO" id="GO:0019901">
    <property type="term" value="F:protein kinase binding"/>
    <property type="evidence" value="ECO:0007669"/>
    <property type="project" value="InterPro"/>
</dbReference>
<gene>
    <name evidence="1" type="ORF">Pc06g02200</name>
    <name evidence="1" type="ORF">PCH_Pc06g02200</name>
</gene>
<dbReference type="PANTHER" id="PTHR15615">
    <property type="match status" value="1"/>
</dbReference>
<dbReference type="PANTHER" id="PTHR15615:SF117">
    <property type="entry name" value="PHO85 CYCLIN PHO80"/>
    <property type="match status" value="1"/>
</dbReference>
<dbReference type="CDD" id="cd20558">
    <property type="entry name" value="CYCLIN_ScPCL7-like"/>
    <property type="match status" value="1"/>
</dbReference>
<dbReference type="SUPFAM" id="SSF47954">
    <property type="entry name" value="Cyclin-like"/>
    <property type="match status" value="1"/>
</dbReference>
<dbReference type="EMBL" id="AM920421">
    <property type="protein sequence ID" value="CAP79213.1"/>
    <property type="molecule type" value="Genomic_DNA"/>
</dbReference>
<reference evidence="1 2" key="1">
    <citation type="journal article" date="2008" name="Nat. Biotechnol.">
        <title>Genome sequencing and analysis of the filamentous fungus Penicillium chrysogenum.</title>
        <authorList>
            <person name="van den Berg M.A."/>
            <person name="Albang R."/>
            <person name="Albermann K."/>
            <person name="Badger J.H."/>
            <person name="Daran J.-M."/>
            <person name="Driessen A.J.M."/>
            <person name="Garcia-Estrada C."/>
            <person name="Fedorova N.D."/>
            <person name="Harris D.M."/>
            <person name="Heijne W.H.M."/>
            <person name="Joardar V.S."/>
            <person name="Kiel J.A.K.W."/>
            <person name="Kovalchuk A."/>
            <person name="Martin J.F."/>
            <person name="Nierman W.C."/>
            <person name="Nijland J.G."/>
            <person name="Pronk J.T."/>
            <person name="Roubos J.A."/>
            <person name="van der Klei I.J."/>
            <person name="van Peij N.N.M.E."/>
            <person name="Veenhuis M."/>
            <person name="von Doehren H."/>
            <person name="Wagner C."/>
            <person name="Wortman J.R."/>
            <person name="Bovenberg R.A.L."/>
        </authorList>
    </citation>
    <scope>NUCLEOTIDE SEQUENCE [LARGE SCALE GENOMIC DNA]</scope>
    <source>
        <strain evidence="2">ATCC 28089 / DSM 1075 / NRRL 1951 / Wisconsin 54-1255</strain>
    </source>
</reference>
<dbReference type="AlphaFoldDB" id="B6GWC0"/>
<dbReference type="InterPro" id="IPR036915">
    <property type="entry name" value="Cyclin-like_sf"/>
</dbReference>
<dbReference type="HOGENOM" id="CLU_847595_0_0_1"/>
<dbReference type="eggNOG" id="KOG1674">
    <property type="taxonomic scope" value="Eukaryota"/>
</dbReference>
<organism evidence="1 2">
    <name type="scientific">Penicillium rubens (strain ATCC 28089 / DSM 1075 / NRRL 1951 / Wisconsin 54-1255)</name>
    <name type="common">Penicillium chrysogenum</name>
    <dbReference type="NCBI Taxonomy" id="500485"/>
    <lineage>
        <taxon>Eukaryota</taxon>
        <taxon>Fungi</taxon>
        <taxon>Dikarya</taxon>
        <taxon>Ascomycota</taxon>
        <taxon>Pezizomycotina</taxon>
        <taxon>Eurotiomycetes</taxon>
        <taxon>Eurotiomycetidae</taxon>
        <taxon>Eurotiales</taxon>
        <taxon>Aspergillaceae</taxon>
        <taxon>Penicillium</taxon>
        <taxon>Penicillium chrysogenum species complex</taxon>
    </lineage>
</organism>
<dbReference type="Gene3D" id="1.10.472.10">
    <property type="entry name" value="Cyclin-like"/>
    <property type="match status" value="1"/>
</dbReference>
<dbReference type="OMA" id="CYISILM"/>
<dbReference type="VEuPathDB" id="FungiDB:PCH_Pc06g02200"/>
<name>B6GWC0_PENRW</name>
<evidence type="ECO:0000313" key="1">
    <source>
        <dbReference type="EMBL" id="CAP79213.1"/>
    </source>
</evidence>
<dbReference type="Proteomes" id="UP000000724">
    <property type="component" value="Contig Pc00c06"/>
</dbReference>
<dbReference type="STRING" id="500485.B6GWC0"/>
<dbReference type="Pfam" id="PF08613">
    <property type="entry name" value="Cyclin"/>
    <property type="match status" value="1"/>
</dbReference>
<protein>
    <submittedName>
        <fullName evidence="1">Pc06g02200 protein</fullName>
    </submittedName>
</protein>
<dbReference type="GO" id="GO:0005634">
    <property type="term" value="C:nucleus"/>
    <property type="evidence" value="ECO:0007669"/>
    <property type="project" value="TreeGrafter"/>
</dbReference>
<dbReference type="GO" id="GO:0016538">
    <property type="term" value="F:cyclin-dependent protein serine/threonine kinase regulator activity"/>
    <property type="evidence" value="ECO:0007669"/>
    <property type="project" value="TreeGrafter"/>
</dbReference>
<dbReference type="BioCyc" id="PCHR:PC06G02200-MONOMER"/>
<sequence length="328" mass="36966">MEKLPNQHSPAEPSLLCHNYKVLCALGGYNTNFKVETPVHLSYSAINKSMKIFSSMSPWLSLLALTQSAAVDDCSSATNTMTKTTPSVPNPLLPCSCYISILMSDNIQRRSQDDVHSPNGPLVHRLYSKLNLSQPGRRWHARSDVKLLPAKYDLTEPSDLVVLISSMLKQLIQINDKMPLGQGQQTRFRSRTAPQVSVYNYLQRLATHAKLPSATLLSMVYYMDRLCMLYPAFTVSSLTIHRFLVVSATVASKGLSDSFWTNKTYARIGGISTMELGMLELEFLFRMEWQIVPKPEVLVDYYRYLVDRCESFKIDDPSSDSSTASMLR</sequence>
<dbReference type="GO" id="GO:0000307">
    <property type="term" value="C:cyclin-dependent protein kinase holoenzyme complex"/>
    <property type="evidence" value="ECO:0007669"/>
    <property type="project" value="TreeGrafter"/>
</dbReference>
<dbReference type="OrthoDB" id="337735at2759"/>
<dbReference type="InterPro" id="IPR013922">
    <property type="entry name" value="Cyclin_PHO80-like"/>
</dbReference>
<keyword evidence="2" id="KW-1185">Reference proteome</keyword>
<accession>B6GWC0</accession>